<dbReference type="Proteomes" id="UP000242301">
    <property type="component" value="Unassembled WGS sequence"/>
</dbReference>
<dbReference type="Pfam" id="PF04166">
    <property type="entry name" value="PdxA"/>
    <property type="match status" value="1"/>
</dbReference>
<dbReference type="HAMAP" id="MF_00536">
    <property type="entry name" value="PdxA"/>
    <property type="match status" value="1"/>
</dbReference>
<keyword evidence="1 10" id="KW-0963">Cytoplasm</keyword>
<keyword evidence="6 10" id="KW-0560">Oxidoreductase</keyword>
<dbReference type="AlphaFoldDB" id="A0A0M6W6P3"/>
<accession>A0A0M6W6P3</accession>
<feature type="binding site" evidence="10">
    <location>
        <position position="136"/>
    </location>
    <ligand>
        <name>substrate</name>
    </ligand>
</feature>
<dbReference type="SUPFAM" id="SSF53659">
    <property type="entry name" value="Isocitrate/Isopropylmalate dehydrogenase-like"/>
    <property type="match status" value="1"/>
</dbReference>
<comment type="subcellular location">
    <subcellularLocation>
        <location evidence="10">Cytoplasm</location>
    </subcellularLocation>
</comment>
<comment type="subunit">
    <text evidence="10">Homodimer.</text>
</comment>
<dbReference type="GO" id="GO:0005737">
    <property type="term" value="C:cytoplasm"/>
    <property type="evidence" value="ECO:0007669"/>
    <property type="project" value="UniProtKB-SubCell"/>
</dbReference>
<proteinExistence type="inferred from homology"/>
<feature type="binding site" evidence="10">
    <location>
        <position position="165"/>
    </location>
    <ligand>
        <name>a divalent metal cation</name>
        <dbReference type="ChEBI" id="CHEBI:60240"/>
        <note>ligand shared between dimeric partners</note>
    </ligand>
</feature>
<name>A0A0M6W6P3_9GAMM</name>
<dbReference type="InterPro" id="IPR037510">
    <property type="entry name" value="PdxA"/>
</dbReference>
<evidence type="ECO:0000256" key="10">
    <source>
        <dbReference type="HAMAP-Rule" id="MF_00536"/>
    </source>
</evidence>
<keyword evidence="5 10" id="KW-0521">NADP</keyword>
<comment type="miscellaneous">
    <text evidence="10">The active site is located at the dimer interface.</text>
</comment>
<dbReference type="GO" id="GO:0042823">
    <property type="term" value="P:pyridoxal phosphate biosynthetic process"/>
    <property type="evidence" value="ECO:0007669"/>
    <property type="project" value="UniProtKB-UniRule"/>
</dbReference>
<evidence type="ECO:0000256" key="7">
    <source>
        <dbReference type="ARBA" id="ARBA00023027"/>
    </source>
</evidence>
<feature type="binding site" evidence="10">
    <location>
        <position position="210"/>
    </location>
    <ligand>
        <name>a divalent metal cation</name>
        <dbReference type="ChEBI" id="CHEBI:60240"/>
        <note>ligand shared between dimeric partners</note>
    </ligand>
</feature>
<evidence type="ECO:0000256" key="8">
    <source>
        <dbReference type="ARBA" id="ARBA00023096"/>
    </source>
</evidence>
<keyword evidence="7 10" id="KW-0520">NAD</keyword>
<dbReference type="EMBL" id="CVRF01000001">
    <property type="protein sequence ID" value="CRK85529.1"/>
    <property type="molecule type" value="Genomic_DNA"/>
</dbReference>
<dbReference type="PANTHER" id="PTHR30004:SF5">
    <property type="entry name" value="4-HYDROXYTHREONINE-4-PHOSPHATE DEHYDROGENASE"/>
    <property type="match status" value="1"/>
</dbReference>
<evidence type="ECO:0000256" key="1">
    <source>
        <dbReference type="ARBA" id="ARBA00022490"/>
    </source>
</evidence>
<dbReference type="GO" id="GO:0008270">
    <property type="term" value="F:zinc ion binding"/>
    <property type="evidence" value="ECO:0007669"/>
    <property type="project" value="UniProtKB-UniRule"/>
</dbReference>
<dbReference type="NCBIfam" id="TIGR00557">
    <property type="entry name" value="pdxA"/>
    <property type="match status" value="1"/>
</dbReference>
<dbReference type="GO" id="GO:0051287">
    <property type="term" value="F:NAD binding"/>
    <property type="evidence" value="ECO:0007669"/>
    <property type="project" value="InterPro"/>
</dbReference>
<reference evidence="12" key="1">
    <citation type="submission" date="2015-05" db="EMBL/GenBank/DDBJ databases">
        <authorList>
            <person name="Manzano-Marin A."/>
        </authorList>
    </citation>
    <scope>NUCLEOTIDE SEQUENCE [LARGE SCALE GENOMIC DNA]</scope>
    <source>
        <strain evidence="12">officinalis</strain>
    </source>
</reference>
<protein>
    <recommendedName>
        <fullName evidence="10">4-hydroxythreonine-4-phosphate dehydrogenase</fullName>
        <ecNumber evidence="10">1.1.1.262</ecNumber>
    </recommendedName>
    <alternativeName>
        <fullName evidence="10">4-(phosphohydroxy)-L-threonine dehydrogenase</fullName>
    </alternativeName>
</protein>
<feature type="binding site" evidence="10">
    <location>
        <position position="291"/>
    </location>
    <ligand>
        <name>substrate</name>
    </ligand>
</feature>
<dbReference type="GO" id="GO:0000287">
    <property type="term" value="F:magnesium ion binding"/>
    <property type="evidence" value="ECO:0007669"/>
    <property type="project" value="UniProtKB-UniRule"/>
</dbReference>
<feature type="binding site" evidence="10">
    <location>
        <position position="265"/>
    </location>
    <ligand>
        <name>a divalent metal cation</name>
        <dbReference type="ChEBI" id="CHEBI:60240"/>
        <note>ligand shared between dimeric partners</note>
    </ligand>
</feature>
<evidence type="ECO:0000256" key="4">
    <source>
        <dbReference type="ARBA" id="ARBA00022842"/>
    </source>
</evidence>
<evidence type="ECO:0000256" key="9">
    <source>
        <dbReference type="ARBA" id="ARBA00023285"/>
    </source>
</evidence>
<evidence type="ECO:0000313" key="12">
    <source>
        <dbReference type="Proteomes" id="UP000242301"/>
    </source>
</evidence>
<evidence type="ECO:0000256" key="6">
    <source>
        <dbReference type="ARBA" id="ARBA00023002"/>
    </source>
</evidence>
<keyword evidence="9 10" id="KW-0170">Cobalt</keyword>
<keyword evidence="12" id="KW-1185">Reference proteome</keyword>
<dbReference type="InterPro" id="IPR005255">
    <property type="entry name" value="PdxA_fam"/>
</dbReference>
<organism evidence="11 12">
    <name type="scientific">Candidatus Providencia siddallii</name>
    <dbReference type="NCBI Taxonomy" id="1715285"/>
    <lineage>
        <taxon>Bacteria</taxon>
        <taxon>Pseudomonadati</taxon>
        <taxon>Pseudomonadota</taxon>
        <taxon>Gammaproteobacteria</taxon>
        <taxon>Enterobacterales</taxon>
        <taxon>Morganellaceae</taxon>
        <taxon>Providencia</taxon>
    </lineage>
</organism>
<evidence type="ECO:0000256" key="3">
    <source>
        <dbReference type="ARBA" id="ARBA00022833"/>
    </source>
</evidence>
<dbReference type="UniPathway" id="UPA00244">
    <property type="reaction ID" value="UER00312"/>
</dbReference>
<feature type="binding site" evidence="10">
    <location>
        <position position="137"/>
    </location>
    <ligand>
        <name>substrate</name>
    </ligand>
</feature>
<dbReference type="EC" id="1.1.1.262" evidence="10"/>
<dbReference type="GO" id="GO:0008615">
    <property type="term" value="P:pyridoxine biosynthetic process"/>
    <property type="evidence" value="ECO:0007669"/>
    <property type="project" value="UniProtKB-UniRule"/>
</dbReference>
<dbReference type="GO" id="GO:0050897">
    <property type="term" value="F:cobalt ion binding"/>
    <property type="evidence" value="ECO:0007669"/>
    <property type="project" value="UniProtKB-UniRule"/>
</dbReference>
<comment type="cofactor">
    <cofactor evidence="10">
        <name>Zn(2+)</name>
        <dbReference type="ChEBI" id="CHEBI:29105"/>
    </cofactor>
    <cofactor evidence="10">
        <name>Mg(2+)</name>
        <dbReference type="ChEBI" id="CHEBI:18420"/>
    </cofactor>
    <cofactor evidence="10">
        <name>Co(2+)</name>
        <dbReference type="ChEBI" id="CHEBI:48828"/>
    </cofactor>
    <text evidence="10">Binds 1 divalent metal cation per subunit. Can use ions such as Zn(2+), Mg(2+) or Co(2+).</text>
</comment>
<gene>
    <name evidence="10 11" type="primary">pdxA</name>
    <name evidence="11" type="ORF">SOFFGTOCOR_0083</name>
</gene>
<keyword evidence="4 10" id="KW-0460">Magnesium</keyword>
<dbReference type="Gene3D" id="3.40.718.10">
    <property type="entry name" value="Isopropylmalate Dehydrogenase"/>
    <property type="match status" value="1"/>
</dbReference>
<comment type="function">
    <text evidence="10">Catalyzes the NAD(P)-dependent oxidation of 4-(phosphooxy)-L-threonine (HTP) into 2-amino-3-oxo-4-(phosphooxy)butyric acid which spontaneously decarboxylates to form 3-amino-2-oxopropyl phosphate (AHAP).</text>
</comment>
<dbReference type="STRING" id="1715285.SOFFGTOCOR_0083"/>
<feature type="binding site" evidence="10">
    <location>
        <position position="273"/>
    </location>
    <ligand>
        <name>substrate</name>
    </ligand>
</feature>
<sequence>MMKTKPIIITPGEPAGVGPDLVVRLAQLSLPIPIVVCADPNLLYTRAKALNLSIKLKIYTTDTFYINQNSKTLFVMPVNLNSRVNPGVLNIKNSSYVIETLKKSYDCCLNGEFSAIVTGPVHKGIINDAGIPFSGHTEFFAFRSCCRAVMMFVSGKMRVALVTTHLRLKDVPCAITKNILNEVIIILYNDLKSKFGIKSPKIYVCGLNPHAGEDGYLGKEEIDIIKPVLDKLKIDGINLIGPLSADTLFLDKYLNDADVVLAMYHDQCLPVLKRDGFGELVNITLGLPVIRTSVDHGVALDLAGTRKANLGSFFSALKIAVKIIDKIYV</sequence>
<comment type="catalytic activity">
    <reaction evidence="10">
        <text>4-(phosphooxy)-L-threonine + NAD(+) = 3-amino-2-oxopropyl phosphate + CO2 + NADH</text>
        <dbReference type="Rhea" id="RHEA:32275"/>
        <dbReference type="ChEBI" id="CHEBI:16526"/>
        <dbReference type="ChEBI" id="CHEBI:57279"/>
        <dbReference type="ChEBI" id="CHEBI:57540"/>
        <dbReference type="ChEBI" id="CHEBI:57945"/>
        <dbReference type="ChEBI" id="CHEBI:58452"/>
        <dbReference type="EC" id="1.1.1.262"/>
    </reaction>
</comment>
<evidence type="ECO:0000256" key="2">
    <source>
        <dbReference type="ARBA" id="ARBA00022723"/>
    </source>
</evidence>
<keyword evidence="2 10" id="KW-0479">Metal-binding</keyword>
<comment type="similarity">
    <text evidence="10">Belongs to the PdxA family.</text>
</comment>
<comment type="pathway">
    <text evidence="10">Cofactor biosynthesis; pyridoxine 5'-phosphate biosynthesis; pyridoxine 5'-phosphate from D-erythrose 4-phosphate: step 4/5.</text>
</comment>
<feature type="binding site" evidence="10">
    <location>
        <position position="282"/>
    </location>
    <ligand>
        <name>substrate</name>
    </ligand>
</feature>
<keyword evidence="3 10" id="KW-0862">Zinc</keyword>
<evidence type="ECO:0000313" key="11">
    <source>
        <dbReference type="EMBL" id="CRK85529.1"/>
    </source>
</evidence>
<dbReference type="GO" id="GO:0050570">
    <property type="term" value="F:4-hydroxythreonine-4-phosphate dehydrogenase activity"/>
    <property type="evidence" value="ECO:0007669"/>
    <property type="project" value="UniProtKB-UniRule"/>
</dbReference>
<keyword evidence="8 10" id="KW-0664">Pyridoxine biosynthesis</keyword>
<dbReference type="PANTHER" id="PTHR30004">
    <property type="entry name" value="4-HYDROXYTHREONINE-4-PHOSPHATE DEHYDROGENASE"/>
    <property type="match status" value="1"/>
</dbReference>
<evidence type="ECO:0000256" key="5">
    <source>
        <dbReference type="ARBA" id="ARBA00022857"/>
    </source>
</evidence>